<comment type="caution">
    <text evidence="3">The sequence shown here is derived from an EMBL/GenBank/DDBJ whole genome shotgun (WGS) entry which is preliminary data.</text>
</comment>
<dbReference type="EMBL" id="MHIC01000008">
    <property type="protein sequence ID" value="OGY45865.1"/>
    <property type="molecule type" value="Genomic_DNA"/>
</dbReference>
<evidence type="ECO:0000256" key="1">
    <source>
        <dbReference type="ARBA" id="ARBA00022676"/>
    </source>
</evidence>
<keyword evidence="2" id="KW-0808">Transferase</keyword>
<reference evidence="3 4" key="1">
    <citation type="journal article" date="2016" name="Nat. Commun.">
        <title>Thousands of microbial genomes shed light on interconnected biogeochemical processes in an aquifer system.</title>
        <authorList>
            <person name="Anantharaman K."/>
            <person name="Brown C.T."/>
            <person name="Hug L.A."/>
            <person name="Sharon I."/>
            <person name="Castelle C.J."/>
            <person name="Probst A.J."/>
            <person name="Thomas B.C."/>
            <person name="Singh A."/>
            <person name="Wilkins M.J."/>
            <person name="Karaoz U."/>
            <person name="Brodie E.L."/>
            <person name="Williams K.H."/>
            <person name="Hubbard S.S."/>
            <person name="Banfield J.F."/>
        </authorList>
    </citation>
    <scope>NUCLEOTIDE SEQUENCE [LARGE SCALE GENOMIC DNA]</scope>
</reference>
<dbReference type="CDD" id="cd06533">
    <property type="entry name" value="Glyco_transf_WecG_TagA"/>
    <property type="match status" value="1"/>
</dbReference>
<dbReference type="Pfam" id="PF03808">
    <property type="entry name" value="Glyco_tran_WecG"/>
    <property type="match status" value="1"/>
</dbReference>
<dbReference type="NCBIfam" id="TIGR00696">
    <property type="entry name" value="wecG_tagA_cpsF"/>
    <property type="match status" value="1"/>
</dbReference>
<name>A0A1G1Y0K2_9BACT</name>
<keyword evidence="1" id="KW-0328">Glycosyltransferase</keyword>
<sequence>MDRVEILGIKIDNLSLQEILEKAKQFLASHNKYYIVTPNPEFLVAAKKDKNFAEILNYADIAIADGFGLVWAAKKQGQKLQRITGVDLMWHLCELAAEKNYPIYLFGAEEGIAKRVAELLLEYFPHLKIVGSESGGEVSSDGKITEDQRIITKINEVKPKIIFVALGQIKQEKWIFRHLDQLTSVKIAMGVGGAFDFISGNINRAPELLRNLGLEWLYRLIKEPRRWRRIFNAVIVFPLLILKQRIFKK</sequence>
<dbReference type="GO" id="GO:0016758">
    <property type="term" value="F:hexosyltransferase activity"/>
    <property type="evidence" value="ECO:0007669"/>
    <property type="project" value="TreeGrafter"/>
</dbReference>
<organism evidence="3 4">
    <name type="scientific">Candidatus Buchananbacteria bacterium RIFCSPHIGHO2_01_FULL_39_8</name>
    <dbReference type="NCBI Taxonomy" id="1797533"/>
    <lineage>
        <taxon>Bacteria</taxon>
        <taxon>Candidatus Buchananiibacteriota</taxon>
    </lineage>
</organism>
<gene>
    <name evidence="3" type="ORF">A2731_01960</name>
</gene>
<protein>
    <submittedName>
        <fullName evidence="3">Uncharacterized protein</fullName>
    </submittedName>
</protein>
<dbReference type="AlphaFoldDB" id="A0A1G1Y0K2"/>
<evidence type="ECO:0000313" key="3">
    <source>
        <dbReference type="EMBL" id="OGY45865.1"/>
    </source>
</evidence>
<evidence type="ECO:0000313" key="4">
    <source>
        <dbReference type="Proteomes" id="UP000176241"/>
    </source>
</evidence>
<dbReference type="PANTHER" id="PTHR34136:SF1">
    <property type="entry name" value="UDP-N-ACETYL-D-MANNOSAMINURONIC ACID TRANSFERASE"/>
    <property type="match status" value="1"/>
</dbReference>
<accession>A0A1G1Y0K2</accession>
<dbReference type="Proteomes" id="UP000176241">
    <property type="component" value="Unassembled WGS sequence"/>
</dbReference>
<proteinExistence type="predicted"/>
<dbReference type="STRING" id="1797533.A2731_01960"/>
<dbReference type="InterPro" id="IPR004629">
    <property type="entry name" value="WecG_TagA_CpsF"/>
</dbReference>
<evidence type="ECO:0000256" key="2">
    <source>
        <dbReference type="ARBA" id="ARBA00022679"/>
    </source>
</evidence>
<dbReference type="PANTHER" id="PTHR34136">
    <property type="match status" value="1"/>
</dbReference>